<accession>A0A0S4IL20</accession>
<dbReference type="Proteomes" id="UP000051952">
    <property type="component" value="Unassembled WGS sequence"/>
</dbReference>
<organism evidence="1 2">
    <name type="scientific">Bodo saltans</name>
    <name type="common">Flagellated protozoan</name>
    <dbReference type="NCBI Taxonomy" id="75058"/>
    <lineage>
        <taxon>Eukaryota</taxon>
        <taxon>Discoba</taxon>
        <taxon>Euglenozoa</taxon>
        <taxon>Kinetoplastea</taxon>
        <taxon>Metakinetoplastina</taxon>
        <taxon>Eubodonida</taxon>
        <taxon>Bodonidae</taxon>
        <taxon>Bodo</taxon>
    </lineage>
</organism>
<reference evidence="2" key="1">
    <citation type="submission" date="2015-09" db="EMBL/GenBank/DDBJ databases">
        <authorList>
            <consortium name="Pathogen Informatics"/>
        </authorList>
    </citation>
    <scope>NUCLEOTIDE SEQUENCE [LARGE SCALE GENOMIC DNA]</scope>
    <source>
        <strain evidence="2">Lake Konstanz</strain>
    </source>
</reference>
<proteinExistence type="predicted"/>
<sequence>MFEKVYNVLITHDKHARFSYKDCFQYRLEDTRCVVQRGSGATSGTKPVTELLLFPFTVTIRWCLHKPCEVPPYDYCDQLYTWSKV</sequence>
<dbReference type="AlphaFoldDB" id="A0A0S4IL20"/>
<evidence type="ECO:0000313" key="2">
    <source>
        <dbReference type="Proteomes" id="UP000051952"/>
    </source>
</evidence>
<protein>
    <submittedName>
        <fullName evidence="1">Uncharacterized protein</fullName>
    </submittedName>
</protein>
<gene>
    <name evidence="1" type="ORF">BSAL_51555</name>
</gene>
<keyword evidence="2" id="KW-1185">Reference proteome</keyword>
<dbReference type="EMBL" id="CYKH01000064">
    <property type="protein sequence ID" value="CUE68038.1"/>
    <property type="molecule type" value="Genomic_DNA"/>
</dbReference>
<dbReference type="VEuPathDB" id="TriTrypDB:BSAL_51555"/>
<evidence type="ECO:0000313" key="1">
    <source>
        <dbReference type="EMBL" id="CUE68038.1"/>
    </source>
</evidence>
<name>A0A0S4IL20_BODSA</name>